<keyword evidence="1" id="KW-0812">Transmembrane</keyword>
<reference evidence="2" key="1">
    <citation type="submission" date="2023-06" db="EMBL/GenBank/DDBJ databases">
        <title>Robiginitalea aurantiacus sp. nov. and Algoriphagus sediminis sp. nov., isolated from coastal sediment.</title>
        <authorList>
            <person name="Zhou Z.Y."/>
            <person name="An J."/>
            <person name="Jia Y.W."/>
            <person name="Du Z.J."/>
        </authorList>
    </citation>
    <scope>NUCLEOTIDE SEQUENCE</scope>
    <source>
        <strain evidence="2">C2-7</strain>
    </source>
</reference>
<feature type="transmembrane region" description="Helical" evidence="1">
    <location>
        <begin position="195"/>
        <end position="214"/>
    </location>
</feature>
<protein>
    <submittedName>
        <fullName evidence="2">YfhO family protein</fullName>
    </submittedName>
</protein>
<feature type="transmembrane region" description="Helical" evidence="1">
    <location>
        <begin position="509"/>
        <end position="526"/>
    </location>
</feature>
<organism evidence="2 3">
    <name type="scientific">Algoriphagus sediminis</name>
    <dbReference type="NCBI Taxonomy" id="3057113"/>
    <lineage>
        <taxon>Bacteria</taxon>
        <taxon>Pseudomonadati</taxon>
        <taxon>Bacteroidota</taxon>
        <taxon>Cytophagia</taxon>
        <taxon>Cytophagales</taxon>
        <taxon>Cyclobacteriaceae</taxon>
        <taxon>Algoriphagus</taxon>
    </lineage>
</organism>
<feature type="transmembrane region" description="Helical" evidence="1">
    <location>
        <begin position="124"/>
        <end position="145"/>
    </location>
</feature>
<feature type="transmembrane region" description="Helical" evidence="1">
    <location>
        <begin position="779"/>
        <end position="796"/>
    </location>
</feature>
<dbReference type="EMBL" id="JAUEPH010000008">
    <property type="protein sequence ID" value="MDN3205710.1"/>
    <property type="molecule type" value="Genomic_DNA"/>
</dbReference>
<keyword evidence="3" id="KW-1185">Reference proteome</keyword>
<feature type="transmembrane region" description="Helical" evidence="1">
    <location>
        <begin position="226"/>
        <end position="245"/>
    </location>
</feature>
<dbReference type="InterPro" id="IPR018580">
    <property type="entry name" value="Uncharacterised_YfhO"/>
</dbReference>
<proteinExistence type="predicted"/>
<feature type="transmembrane region" description="Helical" evidence="1">
    <location>
        <begin position="484"/>
        <end position="502"/>
    </location>
</feature>
<feature type="transmembrane region" description="Helical" evidence="1">
    <location>
        <begin position="173"/>
        <end position="189"/>
    </location>
</feature>
<sequence length="805" mass="88246">MTLDFKKDWLPHILSVAVFYVLIVAYFSPVVFEGMVIFQGDILKWEATAKEIMDFREATGEEALWTNSMFGGMPGYFVSMEFPGDITNLLVSILTLGLPHPINGLFLGMVSMYILLLTFGVRPAFSAVGSVAFVFNSYNFLSLAAGHNAKIWAVCLIPIILTGIHLTFKNKRLLGAAILALGLMLQLKFNHVQITYYTLIICIIYSGVQIAFLWRKEGLPSLAKTAAFLLIGGVFALGSNIGRLATALEYSTYSTRGAATIESKSEGLDKEYAFGWSNGIMESFTLLIPDFYGGGSNTPLGDDSELEKALRANGADPGQIAAYVQNAPTYWGDQPFTGGPIYGGVILVFLAFLGIWAAPKETLITFGSIIVISLVLSWGKNLSSVNYLLFDYLPAYNKFRAVSMALGMTLFAIPVLGMIALEKTIQENKLKDFLIAAGSVAGLILIFGLGAGIFRFTGMADQGLPDWLVDALREDRKSMLQTSAWRSLGFVALAAGLIYFAMKGKINDLVLGLGLFALVLIDLWTINRPYLNDNSFQESPSESYFSETPADAEISKDNSYFRVIDLNEGITQAGRASYRFHAIGGYHGAKMRRFQDLIDFRINPELSKFISKAQEGEFDYAGLNSLNMLNTKYIMAGNAANAVFENPEANGPVWVPERIIAVGSNEEEIQSIGEIEVAETATVNSEEYPGIKAGSGMAELVSYEPNRLVYTISMQEEGLVVFSEIFYPVGWTATIDGDEAEIIRTNYLLRGLMVPAGNHEVEFKFSPTSYTATKTPMVIFQYLIVLALGAGLFFTFNNSNGRVKG</sequence>
<comment type="caution">
    <text evidence="2">The sequence shown here is derived from an EMBL/GenBank/DDBJ whole genome shotgun (WGS) entry which is preliminary data.</text>
</comment>
<keyword evidence="1" id="KW-0472">Membrane</keyword>
<dbReference type="RefSeq" id="WP_290002507.1">
    <property type="nucleotide sequence ID" value="NZ_JAUEPH010000008.1"/>
</dbReference>
<accession>A0ABT7YH76</accession>
<feature type="transmembrane region" description="Helical" evidence="1">
    <location>
        <begin position="89"/>
        <end position="117"/>
    </location>
</feature>
<feature type="transmembrane region" description="Helical" evidence="1">
    <location>
        <begin position="433"/>
        <end position="454"/>
    </location>
</feature>
<evidence type="ECO:0000313" key="3">
    <source>
        <dbReference type="Proteomes" id="UP001171916"/>
    </source>
</evidence>
<dbReference type="PANTHER" id="PTHR38454">
    <property type="entry name" value="INTEGRAL MEMBRANE PROTEIN-RELATED"/>
    <property type="match status" value="1"/>
</dbReference>
<gene>
    <name evidence="2" type="ORF">QVH07_16230</name>
</gene>
<evidence type="ECO:0000313" key="2">
    <source>
        <dbReference type="EMBL" id="MDN3205710.1"/>
    </source>
</evidence>
<feature type="transmembrane region" description="Helical" evidence="1">
    <location>
        <begin position="151"/>
        <end position="168"/>
    </location>
</feature>
<feature type="transmembrane region" description="Helical" evidence="1">
    <location>
        <begin position="339"/>
        <end position="356"/>
    </location>
</feature>
<dbReference type="Proteomes" id="UP001171916">
    <property type="component" value="Unassembled WGS sequence"/>
</dbReference>
<feature type="transmembrane region" description="Helical" evidence="1">
    <location>
        <begin position="12"/>
        <end position="32"/>
    </location>
</feature>
<keyword evidence="1" id="KW-1133">Transmembrane helix</keyword>
<dbReference type="PANTHER" id="PTHR38454:SF1">
    <property type="entry name" value="INTEGRAL MEMBRANE PROTEIN"/>
    <property type="match status" value="1"/>
</dbReference>
<name>A0ABT7YH76_9BACT</name>
<feature type="transmembrane region" description="Helical" evidence="1">
    <location>
        <begin position="363"/>
        <end position="379"/>
    </location>
</feature>
<evidence type="ECO:0000256" key="1">
    <source>
        <dbReference type="SAM" id="Phobius"/>
    </source>
</evidence>
<feature type="transmembrane region" description="Helical" evidence="1">
    <location>
        <begin position="399"/>
        <end position="421"/>
    </location>
</feature>